<keyword evidence="3" id="KW-1185">Reference proteome</keyword>
<protein>
    <recommendedName>
        <fullName evidence="4">Terminase large subunit</fullName>
    </recommendedName>
</protein>
<evidence type="ECO:0000313" key="2">
    <source>
        <dbReference type="EMBL" id="MBB4649251.1"/>
    </source>
</evidence>
<dbReference type="Gene3D" id="3.40.50.300">
    <property type="entry name" value="P-loop containing nucleotide triphosphate hydrolases"/>
    <property type="match status" value="1"/>
</dbReference>
<evidence type="ECO:0000313" key="3">
    <source>
        <dbReference type="Proteomes" id="UP000539538"/>
    </source>
</evidence>
<dbReference type="InterPro" id="IPR027417">
    <property type="entry name" value="P-loop_NTPase"/>
</dbReference>
<dbReference type="RefSeq" id="WP_183261056.1">
    <property type="nucleotide sequence ID" value="NZ_JACHOT010000001.1"/>
</dbReference>
<feature type="region of interest" description="Disordered" evidence="1">
    <location>
        <begin position="343"/>
        <end position="377"/>
    </location>
</feature>
<gene>
    <name evidence="2" type="ORF">GGQ99_000973</name>
</gene>
<reference evidence="2 3" key="1">
    <citation type="submission" date="2020-08" db="EMBL/GenBank/DDBJ databases">
        <title>Genomic Encyclopedia of Type Strains, Phase IV (KMG-IV): sequencing the most valuable type-strain genomes for metagenomic binning, comparative biology and taxonomic classification.</title>
        <authorList>
            <person name="Goeker M."/>
        </authorList>
    </citation>
    <scope>NUCLEOTIDE SEQUENCE [LARGE SCALE GENOMIC DNA]</scope>
    <source>
        <strain evidence="2 3">DSM 7050</strain>
    </source>
</reference>
<organism evidence="2 3">
    <name type="scientific">Aminobacter niigataensis</name>
    <dbReference type="NCBI Taxonomy" id="83265"/>
    <lineage>
        <taxon>Bacteria</taxon>
        <taxon>Pseudomonadati</taxon>
        <taxon>Pseudomonadota</taxon>
        <taxon>Alphaproteobacteria</taxon>
        <taxon>Hyphomicrobiales</taxon>
        <taxon>Phyllobacteriaceae</taxon>
        <taxon>Aminobacter</taxon>
    </lineage>
</organism>
<feature type="region of interest" description="Disordered" evidence="1">
    <location>
        <begin position="1"/>
        <end position="44"/>
    </location>
</feature>
<proteinExistence type="predicted"/>
<evidence type="ECO:0000256" key="1">
    <source>
        <dbReference type="SAM" id="MobiDB-lite"/>
    </source>
</evidence>
<comment type="caution">
    <text evidence="2">The sequence shown here is derived from an EMBL/GenBank/DDBJ whole genome shotgun (WGS) entry which is preliminary data.</text>
</comment>
<name>A0ABR6KXV7_9HYPH</name>
<evidence type="ECO:0008006" key="4">
    <source>
        <dbReference type="Google" id="ProtNLM"/>
    </source>
</evidence>
<accession>A0ABR6KXV7</accession>
<sequence length="625" mass="69849">MSSPSRWGAARRRRGASTPPPSHDLAEIRRARISKPRGPPAPPRGWCLTHTALFESMPATGLAAGGNKFAALNRDAGSRARAREGCRVMGLGFNLVRNYQPPGPVAARYIMSLGPIDLIRGPWGSGKTVASIFKMVRHSAVDFPICRDGVVHVRWVAVRDTYREMAKTALASWLEAFPKGGPYTASDKDAFSGGQDRPVSHMLEWDVVRRWYVRRGEWENRPTKIRMEMQFGAIGDQNLESFFKGYEISGGWLNECDLINGDVPGLLYGRTGRYPPEAEMMEWERERLGVRVDTDSGRESINVPRIICGDFNPPDEANWTYEREIEEAGKWKAKGYNFYAQPSGLSPQAENRAGKARHKYEEEERSFGGPDAPNSRRNVHGMYAPKAAGTVIFSRFNILKNRADQPLPIVPELPFCMGMDAGGRPACGIGQFMPNGQFRAQREIVSLPDTVTGPARFAENIMEVLLRDYRGMRCAGAWADPSSWYGADKVRGELAWVETVQLALQIPILPTATNDLGSRFEAVDWYLGDIDGVTPRLLVDPNCKFTIRGFVSQYQLTKEATKAKTDSLEVEKNQYSHIMEGWQYLFYGYRGPATVKKQAAQLGRASNVVPMRSITAKSDFDVFKF</sequence>
<dbReference type="Proteomes" id="UP000539538">
    <property type="component" value="Unassembled WGS sequence"/>
</dbReference>
<dbReference type="EMBL" id="JACHOT010000001">
    <property type="protein sequence ID" value="MBB4649251.1"/>
    <property type="molecule type" value="Genomic_DNA"/>
</dbReference>